<dbReference type="InterPro" id="IPR023827">
    <property type="entry name" value="Peptidase_S8_Asp-AS"/>
</dbReference>
<reference evidence="6" key="1">
    <citation type="journal article" date="2014" name="Front. Microbiol.">
        <title>High frequency of phylogenetically diverse reductive dehalogenase-homologous genes in deep subseafloor sedimentary metagenomes.</title>
        <authorList>
            <person name="Kawai M."/>
            <person name="Futagami T."/>
            <person name="Toyoda A."/>
            <person name="Takaki Y."/>
            <person name="Nishi S."/>
            <person name="Hori S."/>
            <person name="Arai W."/>
            <person name="Tsubouchi T."/>
            <person name="Morono Y."/>
            <person name="Uchiyama I."/>
            <person name="Ito T."/>
            <person name="Fujiyama A."/>
            <person name="Inagaki F."/>
            <person name="Takami H."/>
        </authorList>
    </citation>
    <scope>NUCLEOTIDE SEQUENCE</scope>
    <source>
        <strain evidence="6">Expedition CK06-06</strain>
    </source>
</reference>
<protein>
    <recommendedName>
        <fullName evidence="5">Peptidase S8/S53 domain-containing protein</fullName>
    </recommendedName>
</protein>
<sequence>FIALEVDAEALEDLGLNQAVISLEEDVPVPPTLDSSIPVIGADTAWGMGYEGSGQVVAILDTGVDSSHSFLTGKAASEACYSTTFGSSTTVCPGSGEEETGSGTGVNCDTSISGCDHGTHVAGIAAGKGGSFHGVAREANLIAIQVFSRFTGTDCTGFGLPSPCALTYTSDQIKGLERVYALRTSFNIAAANMSLGGGSYSSYCDGSQASRKAAIDNLRSANIATVISSGNSGYKTAIGAPACISTAISVGSTTDLDVVSS</sequence>
<evidence type="ECO:0000256" key="3">
    <source>
        <dbReference type="ARBA" id="ARBA00022801"/>
    </source>
</evidence>
<proteinExistence type="inferred from homology"/>
<dbReference type="InterPro" id="IPR022398">
    <property type="entry name" value="Peptidase_S8_His-AS"/>
</dbReference>
<dbReference type="InterPro" id="IPR015500">
    <property type="entry name" value="Peptidase_S8_subtilisin-rel"/>
</dbReference>
<dbReference type="PROSITE" id="PS00137">
    <property type="entry name" value="SUBTILASE_HIS"/>
    <property type="match status" value="1"/>
</dbReference>
<keyword evidence="3" id="KW-0378">Hydrolase</keyword>
<evidence type="ECO:0000313" key="6">
    <source>
        <dbReference type="EMBL" id="GAG27289.1"/>
    </source>
</evidence>
<dbReference type="PANTHER" id="PTHR43806">
    <property type="entry name" value="PEPTIDASE S8"/>
    <property type="match status" value="1"/>
</dbReference>
<dbReference type="PRINTS" id="PR00723">
    <property type="entry name" value="SUBTILISIN"/>
</dbReference>
<dbReference type="InterPro" id="IPR050131">
    <property type="entry name" value="Peptidase_S8_subtilisin-like"/>
</dbReference>
<gene>
    <name evidence="6" type="ORF">S01H1_50164</name>
</gene>
<dbReference type="GO" id="GO:0004252">
    <property type="term" value="F:serine-type endopeptidase activity"/>
    <property type="evidence" value="ECO:0007669"/>
    <property type="project" value="InterPro"/>
</dbReference>
<dbReference type="PANTHER" id="PTHR43806:SF11">
    <property type="entry name" value="CEREVISIN-RELATED"/>
    <property type="match status" value="1"/>
</dbReference>
<dbReference type="Pfam" id="PF00082">
    <property type="entry name" value="Peptidase_S8"/>
    <property type="match status" value="1"/>
</dbReference>
<comment type="caution">
    <text evidence="6">The sequence shown here is derived from an EMBL/GenBank/DDBJ whole genome shotgun (WGS) entry which is preliminary data.</text>
</comment>
<feature type="non-terminal residue" evidence="6">
    <location>
        <position position="261"/>
    </location>
</feature>
<dbReference type="InterPro" id="IPR036852">
    <property type="entry name" value="Peptidase_S8/S53_dom_sf"/>
</dbReference>
<dbReference type="PROSITE" id="PS51892">
    <property type="entry name" value="SUBTILASE"/>
    <property type="match status" value="1"/>
</dbReference>
<dbReference type="GO" id="GO:0006508">
    <property type="term" value="P:proteolysis"/>
    <property type="evidence" value="ECO:0007669"/>
    <property type="project" value="UniProtKB-KW"/>
</dbReference>
<dbReference type="SUPFAM" id="SSF52743">
    <property type="entry name" value="Subtilisin-like"/>
    <property type="match status" value="1"/>
</dbReference>
<dbReference type="InterPro" id="IPR000209">
    <property type="entry name" value="Peptidase_S8/S53_dom"/>
</dbReference>
<comment type="similarity">
    <text evidence="1">Belongs to the peptidase S8 family.</text>
</comment>
<evidence type="ECO:0000256" key="1">
    <source>
        <dbReference type="ARBA" id="ARBA00011073"/>
    </source>
</evidence>
<dbReference type="AlphaFoldDB" id="X0W8J7"/>
<feature type="non-terminal residue" evidence="6">
    <location>
        <position position="1"/>
    </location>
</feature>
<keyword evidence="2" id="KW-0645">Protease</keyword>
<keyword evidence="4" id="KW-0720">Serine protease</keyword>
<evidence type="ECO:0000256" key="4">
    <source>
        <dbReference type="ARBA" id="ARBA00022825"/>
    </source>
</evidence>
<feature type="domain" description="Peptidase S8/S53" evidence="5">
    <location>
        <begin position="52"/>
        <end position="254"/>
    </location>
</feature>
<dbReference type="Gene3D" id="3.40.50.200">
    <property type="entry name" value="Peptidase S8/S53 domain"/>
    <property type="match status" value="1"/>
</dbReference>
<dbReference type="PROSITE" id="PS00136">
    <property type="entry name" value="SUBTILASE_ASP"/>
    <property type="match status" value="1"/>
</dbReference>
<name>X0W8J7_9ZZZZ</name>
<evidence type="ECO:0000259" key="5">
    <source>
        <dbReference type="Pfam" id="PF00082"/>
    </source>
</evidence>
<dbReference type="EMBL" id="BARS01032310">
    <property type="protein sequence ID" value="GAG27289.1"/>
    <property type="molecule type" value="Genomic_DNA"/>
</dbReference>
<evidence type="ECO:0000256" key="2">
    <source>
        <dbReference type="ARBA" id="ARBA00022670"/>
    </source>
</evidence>
<accession>X0W8J7</accession>
<organism evidence="6">
    <name type="scientific">marine sediment metagenome</name>
    <dbReference type="NCBI Taxonomy" id="412755"/>
    <lineage>
        <taxon>unclassified sequences</taxon>
        <taxon>metagenomes</taxon>
        <taxon>ecological metagenomes</taxon>
    </lineage>
</organism>